<comment type="caution">
    <text evidence="3">The sequence shown here is derived from an EMBL/GenBank/DDBJ whole genome shotgun (WGS) entry which is preliminary data.</text>
</comment>
<evidence type="ECO:0000256" key="1">
    <source>
        <dbReference type="SAM" id="MobiDB-lite"/>
    </source>
</evidence>
<feature type="region of interest" description="Disordered" evidence="1">
    <location>
        <begin position="236"/>
        <end position="256"/>
    </location>
</feature>
<dbReference type="Proteomes" id="UP000034894">
    <property type="component" value="Unassembled WGS sequence"/>
</dbReference>
<feature type="compositionally biased region" description="Polar residues" evidence="1">
    <location>
        <begin position="246"/>
        <end position="256"/>
    </location>
</feature>
<accession>A0A0G1GCP7</accession>
<keyword evidence="2" id="KW-0732">Signal</keyword>
<gene>
    <name evidence="3" type="ORF">UV73_C0009G0014</name>
</gene>
<reference evidence="3 4" key="1">
    <citation type="journal article" date="2015" name="Nature">
        <title>rRNA introns, odd ribosomes, and small enigmatic genomes across a large radiation of phyla.</title>
        <authorList>
            <person name="Brown C.T."/>
            <person name="Hug L.A."/>
            <person name="Thomas B.C."/>
            <person name="Sharon I."/>
            <person name="Castelle C.J."/>
            <person name="Singh A."/>
            <person name="Wilkins M.J."/>
            <person name="Williams K.H."/>
            <person name="Banfield J.F."/>
        </authorList>
    </citation>
    <scope>NUCLEOTIDE SEQUENCE [LARGE SCALE GENOMIC DNA]</scope>
</reference>
<evidence type="ECO:0000313" key="3">
    <source>
        <dbReference type="EMBL" id="KKS96663.1"/>
    </source>
</evidence>
<feature type="chain" id="PRO_5002537399" evidence="2">
    <location>
        <begin position="22"/>
        <end position="256"/>
    </location>
</feature>
<proteinExistence type="predicted"/>
<evidence type="ECO:0000313" key="4">
    <source>
        <dbReference type="Proteomes" id="UP000034894"/>
    </source>
</evidence>
<organism evidence="3 4">
    <name type="scientific">Candidatus Gottesmanbacteria bacterium GW2011_GWA2_43_14</name>
    <dbReference type="NCBI Taxonomy" id="1618443"/>
    <lineage>
        <taxon>Bacteria</taxon>
        <taxon>Candidatus Gottesmaniibacteriota</taxon>
    </lineage>
</organism>
<name>A0A0G1GCP7_9BACT</name>
<dbReference type="EMBL" id="LCFP01000009">
    <property type="protein sequence ID" value="KKS96663.1"/>
    <property type="molecule type" value="Genomic_DNA"/>
</dbReference>
<protein>
    <submittedName>
        <fullName evidence="3">Uncharacterized protein</fullName>
    </submittedName>
</protein>
<feature type="signal peptide" evidence="2">
    <location>
        <begin position="1"/>
        <end position="21"/>
    </location>
</feature>
<sequence>MKVFILIILFMIISLPNAAYGQSKSATASLTPKSPTATVDPQDEDLIKKIKQIEILKEKIATKVAEIRDKEKGAFLGTVKSVDENTVVLTTAEGESSFTYSEDTLFFQITDNLKKEWTDAKLKTGDYISVFGYYNESRELFSAKFIFLQEKLIRLSGKVADVDKSNFTLQIKARDGEKVIDFEKYTVTSLLVKGKSQKSGFSKFAVGDSVYIVGTANAKEDDRFAAQRILHFPINLSPTPEKAESTPKTSPTIKPS</sequence>
<dbReference type="AlphaFoldDB" id="A0A0G1GCP7"/>
<dbReference type="STRING" id="1618443.UV73_C0009G0014"/>
<evidence type="ECO:0000256" key="2">
    <source>
        <dbReference type="SAM" id="SignalP"/>
    </source>
</evidence>